<dbReference type="Proteomes" id="UP000499080">
    <property type="component" value="Unassembled WGS sequence"/>
</dbReference>
<evidence type="ECO:0000313" key="2">
    <source>
        <dbReference type="EMBL" id="GBM88365.1"/>
    </source>
</evidence>
<organism evidence="2 3">
    <name type="scientific">Araneus ventricosus</name>
    <name type="common">Orbweaver spider</name>
    <name type="synonym">Epeira ventricosa</name>
    <dbReference type="NCBI Taxonomy" id="182803"/>
    <lineage>
        <taxon>Eukaryota</taxon>
        <taxon>Metazoa</taxon>
        <taxon>Ecdysozoa</taxon>
        <taxon>Arthropoda</taxon>
        <taxon>Chelicerata</taxon>
        <taxon>Arachnida</taxon>
        <taxon>Araneae</taxon>
        <taxon>Araneomorphae</taxon>
        <taxon>Entelegynae</taxon>
        <taxon>Araneoidea</taxon>
        <taxon>Araneidae</taxon>
        <taxon>Araneus</taxon>
    </lineage>
</organism>
<comment type="caution">
    <text evidence="2">The sequence shown here is derived from an EMBL/GenBank/DDBJ whole genome shotgun (WGS) entry which is preliminary data.</text>
</comment>
<proteinExistence type="predicted"/>
<evidence type="ECO:0000256" key="1">
    <source>
        <dbReference type="SAM" id="MobiDB-lite"/>
    </source>
</evidence>
<evidence type="ECO:0000313" key="3">
    <source>
        <dbReference type="Proteomes" id="UP000499080"/>
    </source>
</evidence>
<gene>
    <name evidence="2" type="ORF">AVEN_265898_1</name>
</gene>
<sequence length="123" mass="13626">MRKNYLPSARSLHCRLTSGHPFYPPSSRRYCGNSEKHLPSQPLILIERRGEVMMKAEVCPAGSPFGPSRCRTLILPPSTYDQRSAMSRQVGSKKISIPGRNRDQNPGLTAASGNQIFSDKLLA</sequence>
<keyword evidence="3" id="KW-1185">Reference proteome</keyword>
<reference evidence="2 3" key="1">
    <citation type="journal article" date="2019" name="Sci. Rep.">
        <title>Orb-weaving spider Araneus ventricosus genome elucidates the spidroin gene catalogue.</title>
        <authorList>
            <person name="Kono N."/>
            <person name="Nakamura H."/>
            <person name="Ohtoshi R."/>
            <person name="Moran D.A.P."/>
            <person name="Shinohara A."/>
            <person name="Yoshida Y."/>
            <person name="Fujiwara M."/>
            <person name="Mori M."/>
            <person name="Tomita M."/>
            <person name="Arakawa K."/>
        </authorList>
    </citation>
    <scope>NUCLEOTIDE SEQUENCE [LARGE SCALE GENOMIC DNA]</scope>
</reference>
<protein>
    <submittedName>
        <fullName evidence="2">Uncharacterized protein</fullName>
    </submittedName>
</protein>
<feature type="region of interest" description="Disordered" evidence="1">
    <location>
        <begin position="82"/>
        <end position="112"/>
    </location>
</feature>
<dbReference type="AlphaFoldDB" id="A0A4Y2JEQ2"/>
<name>A0A4Y2JEQ2_ARAVE</name>
<dbReference type="EMBL" id="BGPR01003457">
    <property type="protein sequence ID" value="GBM88365.1"/>
    <property type="molecule type" value="Genomic_DNA"/>
</dbReference>
<accession>A0A4Y2JEQ2</accession>